<dbReference type="EMBL" id="JAACJL010000031">
    <property type="protein sequence ID" value="KAF4616466.1"/>
    <property type="molecule type" value="Genomic_DNA"/>
</dbReference>
<dbReference type="Proteomes" id="UP000521872">
    <property type="component" value="Unassembled WGS sequence"/>
</dbReference>
<proteinExistence type="predicted"/>
<gene>
    <name evidence="1" type="ORF">D9613_008753</name>
</gene>
<protein>
    <submittedName>
        <fullName evidence="1">Uncharacterized protein</fullName>
    </submittedName>
</protein>
<comment type="caution">
    <text evidence="1">The sequence shown here is derived from an EMBL/GenBank/DDBJ whole genome shotgun (WGS) entry which is preliminary data.</text>
</comment>
<keyword evidence="2" id="KW-1185">Reference proteome</keyword>
<accession>A0A8H4VMT9</accession>
<sequence>MASQTSPHIPPEIVASILQLISDDTNTLKECSLVDRDFCGEAQRILFRKVTLTFPYNGTNARFQELERVTKYVKHLVVIAMCNHSAMSVDLPLLRERDNPATGHSTHVPIPKFEALSKLTIRGCCDTNTHNWETGPSDQCRDFVSSLLSQARNIRKLSLHDIFLFDAFRHMRPGQSLDLLTLVGRTTVSSDRIVGNVQVSPVTIKGLHLEPSPNGTGPNSINLICDSLVRVPQARQPLLFFASCSLLEVQDQIDSHRVRDLWQCAGNMKDLVIHVQVLARKYCDLMSSISSLITYASESSVRRTQWPLSLDRLPGLRTLEFHSVDSNKRSLPEWATAMLNTLETTGLTRLTFTYDPPSDYMAFDMTPWGALDAAIVVLFNRSCVNRDTIIHIRIGKNVVDFPGSQTANFLPLSKSRGMQVQFFYV</sequence>
<reference evidence="1 2" key="1">
    <citation type="submission" date="2019-12" db="EMBL/GenBank/DDBJ databases">
        <authorList>
            <person name="Floudas D."/>
            <person name="Bentzer J."/>
            <person name="Ahren D."/>
            <person name="Johansson T."/>
            <person name="Persson P."/>
            <person name="Tunlid A."/>
        </authorList>
    </citation>
    <scope>NUCLEOTIDE SEQUENCE [LARGE SCALE GENOMIC DNA]</scope>
    <source>
        <strain evidence="1 2">CBS 102.39</strain>
    </source>
</reference>
<name>A0A8H4VMT9_9AGAR</name>
<dbReference type="AlphaFoldDB" id="A0A8H4VMT9"/>
<evidence type="ECO:0000313" key="2">
    <source>
        <dbReference type="Proteomes" id="UP000521872"/>
    </source>
</evidence>
<evidence type="ECO:0000313" key="1">
    <source>
        <dbReference type="EMBL" id="KAF4616466.1"/>
    </source>
</evidence>
<organism evidence="1 2">
    <name type="scientific">Agrocybe pediades</name>
    <dbReference type="NCBI Taxonomy" id="84607"/>
    <lineage>
        <taxon>Eukaryota</taxon>
        <taxon>Fungi</taxon>
        <taxon>Dikarya</taxon>
        <taxon>Basidiomycota</taxon>
        <taxon>Agaricomycotina</taxon>
        <taxon>Agaricomycetes</taxon>
        <taxon>Agaricomycetidae</taxon>
        <taxon>Agaricales</taxon>
        <taxon>Agaricineae</taxon>
        <taxon>Strophariaceae</taxon>
        <taxon>Agrocybe</taxon>
    </lineage>
</organism>